<feature type="region of interest" description="Disordered" evidence="1">
    <location>
        <begin position="1"/>
        <end position="36"/>
    </location>
</feature>
<name>A0ABZ0D241_9BURK</name>
<feature type="region of interest" description="Disordered" evidence="1">
    <location>
        <begin position="202"/>
        <end position="222"/>
    </location>
</feature>
<reference evidence="2 3" key="1">
    <citation type="submission" date="2023-10" db="EMBL/GenBank/DDBJ databases">
        <title>Bacteria for the degradation of biodegradable plastic PBAT(Polybutylene adipate terephthalate).</title>
        <authorList>
            <person name="Weon H.-Y."/>
            <person name="Yeon J."/>
        </authorList>
    </citation>
    <scope>NUCLEOTIDE SEQUENCE [LARGE SCALE GENOMIC DNA]</scope>
    <source>
        <strain evidence="2 3">SBD 7-3</strain>
        <plasmid evidence="2 3">unnamed1</plasmid>
    </source>
</reference>
<keyword evidence="3" id="KW-1185">Reference proteome</keyword>
<keyword evidence="2" id="KW-0614">Plasmid</keyword>
<gene>
    <name evidence="2" type="ORF">RXV79_27035</name>
</gene>
<dbReference type="EMBL" id="CP136337">
    <property type="protein sequence ID" value="WOB11304.1"/>
    <property type="molecule type" value="Genomic_DNA"/>
</dbReference>
<feature type="compositionally biased region" description="Basic and acidic residues" evidence="1">
    <location>
        <begin position="202"/>
        <end position="212"/>
    </location>
</feature>
<organism evidence="2 3">
    <name type="scientific">Piscinibacter gummiphilus</name>
    <dbReference type="NCBI Taxonomy" id="946333"/>
    <lineage>
        <taxon>Bacteria</taxon>
        <taxon>Pseudomonadati</taxon>
        <taxon>Pseudomonadota</taxon>
        <taxon>Betaproteobacteria</taxon>
        <taxon>Burkholderiales</taxon>
        <taxon>Sphaerotilaceae</taxon>
        <taxon>Piscinibacter</taxon>
    </lineage>
</organism>
<evidence type="ECO:0000313" key="3">
    <source>
        <dbReference type="Proteomes" id="UP001303946"/>
    </source>
</evidence>
<dbReference type="Proteomes" id="UP001303946">
    <property type="component" value="Plasmid unnamed1"/>
</dbReference>
<evidence type="ECO:0000313" key="2">
    <source>
        <dbReference type="EMBL" id="WOB11304.1"/>
    </source>
</evidence>
<protein>
    <recommendedName>
        <fullName evidence="4">DUF2213 domain-containing protein</fullName>
    </recommendedName>
</protein>
<sequence>MDIARVATGTSRRIQRGEKKRMSLPPNGLKGWRAGAPPRRDDGALAIVELVSTARVDGQEHYGQPIIVARWNAKLKTTAAGHRIEYDDVLQHIELGVDHQGRGTPSVAVDMTASDRHARKCIEARNDELLVVPTDQLTPKEGERFATEDVRDFGKIGDMTERYLAGLSMAHSARSQLHYRKALEAAAPALLAFAEQVAKAEDQRRESKRRQVESGSETPLTVGEALASAESSTWVKAALLTAIERDPVDAANDADVLASVLDTRAHAHFAAARTAAMRNEDS</sequence>
<evidence type="ECO:0008006" key="4">
    <source>
        <dbReference type="Google" id="ProtNLM"/>
    </source>
</evidence>
<geneLocation type="plasmid" evidence="2 3">
    <name>unnamed1</name>
</geneLocation>
<dbReference type="RefSeq" id="WP_316704542.1">
    <property type="nucleotide sequence ID" value="NZ_CP136337.1"/>
</dbReference>
<proteinExistence type="predicted"/>
<accession>A0ABZ0D241</accession>
<evidence type="ECO:0000256" key="1">
    <source>
        <dbReference type="SAM" id="MobiDB-lite"/>
    </source>
</evidence>